<feature type="chain" id="PRO_5042012474" description="Elicitin" evidence="8">
    <location>
        <begin position="17"/>
        <end position="189"/>
    </location>
</feature>
<dbReference type="GO" id="GO:0005576">
    <property type="term" value="C:extracellular region"/>
    <property type="evidence" value="ECO:0007669"/>
    <property type="project" value="UniProtKB-SubCell"/>
</dbReference>
<evidence type="ECO:0000256" key="8">
    <source>
        <dbReference type="SAM" id="SignalP"/>
    </source>
</evidence>
<dbReference type="PRINTS" id="PR00948">
    <property type="entry name" value="ELICITIN"/>
</dbReference>
<dbReference type="EMBL" id="JAKCXM010000008">
    <property type="protein sequence ID" value="KAJ0408827.1"/>
    <property type="molecule type" value="Genomic_DNA"/>
</dbReference>
<evidence type="ECO:0000313" key="9">
    <source>
        <dbReference type="EMBL" id="KAJ0408827.1"/>
    </source>
</evidence>
<feature type="region of interest" description="Disordered" evidence="7">
    <location>
        <begin position="114"/>
        <end position="161"/>
    </location>
</feature>
<comment type="caution">
    <text evidence="9">The sequence shown here is derived from an EMBL/GenBank/DDBJ whole genome shotgun (WGS) entry which is preliminary data.</text>
</comment>
<evidence type="ECO:0000256" key="7">
    <source>
        <dbReference type="SAM" id="MobiDB-lite"/>
    </source>
</evidence>
<gene>
    <name evidence="9" type="ORF">P43SY_000723</name>
</gene>
<evidence type="ECO:0000256" key="3">
    <source>
        <dbReference type="ARBA" id="ARBA00022525"/>
    </source>
</evidence>
<keyword evidence="4 6" id="KW-0928">Hypersensitive response elicitation</keyword>
<dbReference type="GO" id="GO:0052040">
    <property type="term" value="P:symbiont-mediated perturbation of host programmed cell death"/>
    <property type="evidence" value="ECO:0007669"/>
    <property type="project" value="UniProtKB-UniRule"/>
</dbReference>
<evidence type="ECO:0000256" key="2">
    <source>
        <dbReference type="ARBA" id="ARBA00009544"/>
    </source>
</evidence>
<dbReference type="Pfam" id="PF00964">
    <property type="entry name" value="Elicitin"/>
    <property type="match status" value="1"/>
</dbReference>
<dbReference type="InterPro" id="IPR036470">
    <property type="entry name" value="Elicitin_sf"/>
</dbReference>
<dbReference type="InterPro" id="IPR002200">
    <property type="entry name" value="Elicitin"/>
</dbReference>
<evidence type="ECO:0000256" key="5">
    <source>
        <dbReference type="ARBA" id="ARBA00023157"/>
    </source>
</evidence>
<comment type="subcellular location">
    <subcellularLocation>
        <location evidence="1 6">Secreted</location>
    </subcellularLocation>
</comment>
<comment type="similarity">
    <text evidence="2 6">Belongs to the elicitin family.</text>
</comment>
<keyword evidence="3 6" id="KW-0964">Secreted</keyword>
<dbReference type="AlphaFoldDB" id="A0AAD5M8W4"/>
<protein>
    <recommendedName>
        <fullName evidence="6">Elicitin</fullName>
    </recommendedName>
</protein>
<evidence type="ECO:0000256" key="1">
    <source>
        <dbReference type="ARBA" id="ARBA00004613"/>
    </source>
</evidence>
<evidence type="ECO:0000256" key="6">
    <source>
        <dbReference type="RuleBase" id="RU368111"/>
    </source>
</evidence>
<dbReference type="Gene3D" id="1.10.239.10">
    <property type="entry name" value="Elicitin domain"/>
    <property type="match status" value="1"/>
</dbReference>
<sequence>MKFALALAALPAVALAAPCTAPELTASADLAPVIKPAFACQDESKYTFILPEALPTPEQVKAVCAAPACQELIKAASTVKFPSCELPLGTSGSISIEKLFKSIVDGCNGGNGTAAGTPETAGSHAGSHGAAKEDVEAPTAAGSKASGKNDAGKDASVTKVPASTPASSAASAAVGAAIAVACSVAAFIL</sequence>
<keyword evidence="8" id="KW-0732">Signal</keyword>
<keyword evidence="10" id="KW-1185">Reference proteome</keyword>
<reference evidence="9" key="1">
    <citation type="submission" date="2021-12" db="EMBL/GenBank/DDBJ databases">
        <title>Prjna785345.</title>
        <authorList>
            <person name="Rujirawat T."/>
            <person name="Krajaejun T."/>
        </authorList>
    </citation>
    <scope>NUCLEOTIDE SEQUENCE</scope>
    <source>
        <strain evidence="9">Pi057C3</strain>
    </source>
</reference>
<accession>A0AAD5M8W4</accession>
<proteinExistence type="inferred from homology"/>
<organism evidence="9 10">
    <name type="scientific">Pythium insidiosum</name>
    <name type="common">Pythiosis disease agent</name>
    <dbReference type="NCBI Taxonomy" id="114742"/>
    <lineage>
        <taxon>Eukaryota</taxon>
        <taxon>Sar</taxon>
        <taxon>Stramenopiles</taxon>
        <taxon>Oomycota</taxon>
        <taxon>Peronosporomycetes</taxon>
        <taxon>Pythiales</taxon>
        <taxon>Pythiaceae</taxon>
        <taxon>Pythium</taxon>
    </lineage>
</organism>
<evidence type="ECO:0000256" key="4">
    <source>
        <dbReference type="ARBA" id="ARBA00022978"/>
    </source>
</evidence>
<comment type="function">
    <text evidence="6">Induces local and distal defense responses (incompatible hypersensitive reaction) in plants from the solanaceae and cruciferae families. Elicits leaf necrosis and causes the accumulation of pathogenesis-related proteins. Might interact with the lipidic molecules of the plasma membrane.</text>
</comment>
<dbReference type="Proteomes" id="UP001209570">
    <property type="component" value="Unassembled WGS sequence"/>
</dbReference>
<keyword evidence="5 6" id="KW-1015">Disulfide bond</keyword>
<dbReference type="SUPFAM" id="SSF48647">
    <property type="entry name" value="Fungal elicitin"/>
    <property type="match status" value="1"/>
</dbReference>
<name>A0AAD5M8W4_PYTIN</name>
<feature type="signal peptide" evidence="8">
    <location>
        <begin position="1"/>
        <end position="16"/>
    </location>
</feature>
<dbReference type="SMART" id="SM01187">
    <property type="entry name" value="Elicitin"/>
    <property type="match status" value="1"/>
</dbReference>
<evidence type="ECO:0000313" key="10">
    <source>
        <dbReference type="Proteomes" id="UP001209570"/>
    </source>
</evidence>
<feature type="compositionally biased region" description="Low complexity" evidence="7">
    <location>
        <begin position="114"/>
        <end position="129"/>
    </location>
</feature>